<evidence type="ECO:0000313" key="2">
    <source>
        <dbReference type="EMBL" id="WEF30756.1"/>
    </source>
</evidence>
<reference evidence="2 3" key="1">
    <citation type="submission" date="2023-02" db="EMBL/GenBank/DDBJ databases">
        <title>Gemone sequence of Telluria chitinolytica ACM 3522T.</title>
        <authorList>
            <person name="Frediansyah A."/>
            <person name="Miess H."/>
            <person name="Gross H."/>
        </authorList>
    </citation>
    <scope>NUCLEOTIDE SEQUENCE [LARGE SCALE GENOMIC DNA]</scope>
    <source>
        <strain evidence="2 3">ACM 3522</strain>
    </source>
</reference>
<gene>
    <name evidence="2" type="ORF">PX653_14855</name>
</gene>
<organism evidence="2 3">
    <name type="scientific">Pseudoduganella chitinolytica</name>
    <dbReference type="NCBI Taxonomy" id="34070"/>
    <lineage>
        <taxon>Bacteria</taxon>
        <taxon>Pseudomonadati</taxon>
        <taxon>Pseudomonadota</taxon>
        <taxon>Betaproteobacteria</taxon>
        <taxon>Burkholderiales</taxon>
        <taxon>Oxalobacteraceae</taxon>
        <taxon>Telluria group</taxon>
        <taxon>Pseudoduganella</taxon>
    </lineage>
</organism>
<protein>
    <submittedName>
        <fullName evidence="2">Uncharacterized protein</fullName>
    </submittedName>
</protein>
<dbReference type="Proteomes" id="UP001216510">
    <property type="component" value="Chromosome"/>
</dbReference>
<accession>A0ABY8B6X5</accession>
<evidence type="ECO:0000313" key="3">
    <source>
        <dbReference type="Proteomes" id="UP001216510"/>
    </source>
</evidence>
<dbReference type="RefSeq" id="WP_277413552.1">
    <property type="nucleotide sequence ID" value="NZ_CP119083.1"/>
</dbReference>
<sequence>MLARHYRCEHAKRVLAYSSNHSAEFPVNQQCCPMLARDCAITVRGRAGKDVLTQQYRDMLNADRAGLQQDSDNKMTHQNGAEGLQRPAQRARQNVTTMSLRVILATDATQMK</sequence>
<name>A0ABY8B6X5_9BURK</name>
<feature type="region of interest" description="Disordered" evidence="1">
    <location>
        <begin position="67"/>
        <end position="93"/>
    </location>
</feature>
<proteinExistence type="predicted"/>
<dbReference type="EMBL" id="CP119083">
    <property type="protein sequence ID" value="WEF30756.1"/>
    <property type="molecule type" value="Genomic_DNA"/>
</dbReference>
<keyword evidence="3" id="KW-1185">Reference proteome</keyword>
<evidence type="ECO:0000256" key="1">
    <source>
        <dbReference type="SAM" id="MobiDB-lite"/>
    </source>
</evidence>